<dbReference type="AlphaFoldDB" id="A0A450SAU9"/>
<accession>A0A450SAU9</accession>
<name>A0A450SAU9_9GAMM</name>
<organism evidence="1">
    <name type="scientific">Candidatus Kentrum sp. DK</name>
    <dbReference type="NCBI Taxonomy" id="2126562"/>
    <lineage>
        <taxon>Bacteria</taxon>
        <taxon>Pseudomonadati</taxon>
        <taxon>Pseudomonadota</taxon>
        <taxon>Gammaproteobacteria</taxon>
        <taxon>Candidatus Kentrum</taxon>
    </lineage>
</organism>
<reference evidence="1" key="1">
    <citation type="submission" date="2019-02" db="EMBL/GenBank/DDBJ databases">
        <authorList>
            <person name="Gruber-Vodicka R. H."/>
            <person name="Seah K. B. B."/>
        </authorList>
    </citation>
    <scope>NUCLEOTIDE SEQUENCE</scope>
    <source>
        <strain evidence="1">BECK_DK47</strain>
    </source>
</reference>
<proteinExistence type="predicted"/>
<sequence length="192" mass="21041">MRNEPQQGYRKHRSVRVCVVLGFASSPQPTRAYLPPYTIRRAGRHAAGQKWPGAGRECPDRGIKYPIPGLGRRDPGHGAAFLATNGANEALADYPVVTNGADLALAEALKAWFMADKISIDSPLAFSVVLLALNASPLASSAASKPGMRQKRLETSYSWPWREISGHSPVDQCLDRGIRGHLRFDRSQWHDG</sequence>
<protein>
    <submittedName>
        <fullName evidence="1">Uncharacterized protein</fullName>
    </submittedName>
</protein>
<evidence type="ECO:0000313" key="1">
    <source>
        <dbReference type="EMBL" id="VFJ49276.1"/>
    </source>
</evidence>
<dbReference type="EMBL" id="CAADEX010000023">
    <property type="protein sequence ID" value="VFJ49276.1"/>
    <property type="molecule type" value="Genomic_DNA"/>
</dbReference>
<gene>
    <name evidence="1" type="ORF">BECKDK2373B_GA0170837_10237</name>
</gene>